<dbReference type="PROSITE" id="PS00463">
    <property type="entry name" value="ZN2_CY6_FUNGAL_1"/>
    <property type="match status" value="1"/>
</dbReference>
<evidence type="ECO:0000256" key="3">
    <source>
        <dbReference type="ARBA" id="ARBA00023163"/>
    </source>
</evidence>
<feature type="region of interest" description="Disordered" evidence="6">
    <location>
        <begin position="41"/>
        <end position="124"/>
    </location>
</feature>
<keyword evidence="9" id="KW-1185">Reference proteome</keyword>
<feature type="region of interest" description="Disordered" evidence="6">
    <location>
        <begin position="300"/>
        <end position="375"/>
    </location>
</feature>
<dbReference type="SMART" id="SM00066">
    <property type="entry name" value="GAL4"/>
    <property type="match status" value="1"/>
</dbReference>
<feature type="domain" description="Zn(2)-C6 fungal-type" evidence="7">
    <location>
        <begin position="211"/>
        <end position="241"/>
    </location>
</feature>
<evidence type="ECO:0000259" key="7">
    <source>
        <dbReference type="PROSITE" id="PS50048"/>
    </source>
</evidence>
<evidence type="ECO:0000256" key="5">
    <source>
        <dbReference type="SAM" id="Coils"/>
    </source>
</evidence>
<dbReference type="GO" id="GO:0003677">
    <property type="term" value="F:DNA binding"/>
    <property type="evidence" value="ECO:0007669"/>
    <property type="project" value="UniProtKB-KW"/>
</dbReference>
<protein>
    <recommendedName>
        <fullName evidence="7">Zn(2)-C6 fungal-type domain-containing protein</fullName>
    </recommendedName>
</protein>
<dbReference type="RefSeq" id="XP_056758592.1">
    <property type="nucleotide sequence ID" value="XM_056893597.1"/>
</dbReference>
<dbReference type="InterPro" id="IPR001138">
    <property type="entry name" value="Zn2Cys6_DnaBD"/>
</dbReference>
<keyword evidence="1" id="KW-0805">Transcription regulation</keyword>
<evidence type="ECO:0000256" key="1">
    <source>
        <dbReference type="ARBA" id="ARBA00023015"/>
    </source>
</evidence>
<dbReference type="InterPro" id="IPR053181">
    <property type="entry name" value="EcdB-like_regulator"/>
</dbReference>
<evidence type="ECO:0000256" key="4">
    <source>
        <dbReference type="ARBA" id="ARBA00023242"/>
    </source>
</evidence>
<feature type="compositionally biased region" description="Polar residues" evidence="6">
    <location>
        <begin position="333"/>
        <end position="351"/>
    </location>
</feature>
<feature type="compositionally biased region" description="Pro residues" evidence="6">
    <location>
        <begin position="91"/>
        <end position="100"/>
    </location>
</feature>
<dbReference type="GeneID" id="81583839"/>
<feature type="region of interest" description="Disordered" evidence="6">
    <location>
        <begin position="514"/>
        <end position="540"/>
    </location>
</feature>
<dbReference type="GO" id="GO:0000981">
    <property type="term" value="F:DNA-binding transcription factor activity, RNA polymerase II-specific"/>
    <property type="evidence" value="ECO:0007669"/>
    <property type="project" value="InterPro"/>
</dbReference>
<dbReference type="Proteomes" id="UP001213799">
    <property type="component" value="Unassembled WGS sequence"/>
</dbReference>
<reference evidence="8" key="1">
    <citation type="journal article" date="2023" name="IMA Fungus">
        <title>Comparative genomic study of the Penicillium genus elucidates a diverse pangenome and 15 lateral gene transfer events.</title>
        <authorList>
            <person name="Petersen C."/>
            <person name="Sorensen T."/>
            <person name="Nielsen M.R."/>
            <person name="Sondergaard T.E."/>
            <person name="Sorensen J.L."/>
            <person name="Fitzpatrick D.A."/>
            <person name="Frisvad J.C."/>
            <person name="Nielsen K.L."/>
        </authorList>
    </citation>
    <scope>NUCLEOTIDE SEQUENCE</scope>
    <source>
        <strain evidence="8">IBT 12815</strain>
    </source>
</reference>
<dbReference type="CDD" id="cd00067">
    <property type="entry name" value="GAL4"/>
    <property type="match status" value="1"/>
</dbReference>
<gene>
    <name evidence="8" type="ORF">N7537_002539</name>
</gene>
<feature type="compositionally biased region" description="Basic and acidic residues" evidence="6">
    <location>
        <begin position="365"/>
        <end position="374"/>
    </location>
</feature>
<feature type="non-terminal residue" evidence="8">
    <location>
        <position position="1113"/>
    </location>
</feature>
<feature type="region of interest" description="Disordered" evidence="6">
    <location>
        <begin position="1085"/>
        <end position="1113"/>
    </location>
</feature>
<dbReference type="CDD" id="cd12148">
    <property type="entry name" value="fungal_TF_MHR"/>
    <property type="match status" value="1"/>
</dbReference>
<dbReference type="PROSITE" id="PS50048">
    <property type="entry name" value="ZN2_CY6_FUNGAL_2"/>
    <property type="match status" value="1"/>
</dbReference>
<dbReference type="GO" id="GO:0008270">
    <property type="term" value="F:zinc ion binding"/>
    <property type="evidence" value="ECO:0007669"/>
    <property type="project" value="InterPro"/>
</dbReference>
<organism evidence="8 9">
    <name type="scientific">Penicillium hordei</name>
    <dbReference type="NCBI Taxonomy" id="40994"/>
    <lineage>
        <taxon>Eukaryota</taxon>
        <taxon>Fungi</taxon>
        <taxon>Dikarya</taxon>
        <taxon>Ascomycota</taxon>
        <taxon>Pezizomycotina</taxon>
        <taxon>Eurotiomycetes</taxon>
        <taxon>Eurotiomycetidae</taxon>
        <taxon>Eurotiales</taxon>
        <taxon>Aspergillaceae</taxon>
        <taxon>Penicillium</taxon>
    </lineage>
</organism>
<dbReference type="Pfam" id="PF00172">
    <property type="entry name" value="Zn_clus"/>
    <property type="match status" value="1"/>
</dbReference>
<sequence>KSLLDGKLATQDILGAKDPGYLRHKPRLAALETSAYLDPSFTMNRMPPPDGHHGHPGPHTAYEPSWRPSYPPTFDNHSSDSRRSSANSQTPLPPQPPGYPVMPNRELPQLISEGPYGRPNGHGLPLHAPPMNGAPHEGSPDYRARMGYPPPDQINSAEHTPVSGALPPASQFMTPGAQMASATPPAGYDQAFYQNQTFGARQRKANRATQACDQCRARKAKCDEGRPNCSHCKENNLGCVYKEIPPHKQEKTTQLVLDRLSQIENRMEERANRMDERFERMQKQMQEQMQGQMFNKLVKQPTQTVQERPALLPPPPPPPPVIKQDPPLKTEMPPTQVSTPNVLDPGSSQDAAVSKFGQNVGPMDPRLEDQKEAEGELSIPVEHTTAAHKLLMWPSIKRLLHPAEYDEDYVMRLEEERGLISIYGQGEISFTADDSQLPISGGDTKARPDGDGAGPNADVDIDEAGNLNLDAATARRYYESYVAHMFKLHPFLMEGELNFKIDCFIRCYCRPSASPSSTSNYTRLARDGPPPAKRRRSNDNLGVRGEFMETVSNLPRPRVGKNIDNAMVLLCLALGAICEAHAPLPGPIMDKKVDYLHQYIPSPLPPFVPPPTVNGTYVTNGVLSPANSDSAPMQMSLSSSLYAMPTQSPGQSFSTAPMNEGIKGLSRRDVTNTHDEQGNTKNYQAIPGLTLYGYATAILGHLQGGNELEHVQCGLLAGLYAGQLAHPFQSHSWISQASRACQVLVRTKRYERLEEGATQDLYNFAYWTCLQLESDLLAELDIPASGISRSEGRLAIPKGKWTLVLPNDLNAPQTMMMLFYSAQIHLRKVLNRVHTDLYKVEKQGQTRWSSTVQEALSLNLDLWRKSLPQSMQWEENDPPANEINAARMRAKYYGARYIIHRPLLYHALHYGHTGARVGPVGQSLVDSPTSQQLSPSMLHSAARAPKMARMSSEMGSMPAAVSTDWQPPKVRLHELPKKLKAACDICIQSAIKSTEAFDGVGGHRLVVTNIFGTAHAQFGNMLVLSATFMSSLQELVEPEQLNRLLVRTIGFLIQSENISPTLRADARILTQIYIKIFDHPPDLTQANSMSSHTPSLNSHTPSLSSQTTSMSFP</sequence>
<dbReference type="SUPFAM" id="SSF57701">
    <property type="entry name" value="Zn2/Cys6 DNA-binding domain"/>
    <property type="match status" value="1"/>
</dbReference>
<evidence type="ECO:0000256" key="2">
    <source>
        <dbReference type="ARBA" id="ARBA00023125"/>
    </source>
</evidence>
<proteinExistence type="predicted"/>
<keyword evidence="4" id="KW-0539">Nucleus</keyword>
<accession>A0AAD6EIV5</accession>
<reference evidence="8" key="2">
    <citation type="submission" date="2023-01" db="EMBL/GenBank/DDBJ databases">
        <authorList>
            <person name="Petersen C."/>
        </authorList>
    </citation>
    <scope>NUCLEOTIDE SEQUENCE</scope>
    <source>
        <strain evidence="8">IBT 12815</strain>
    </source>
</reference>
<dbReference type="InterPro" id="IPR036864">
    <property type="entry name" value="Zn2-C6_fun-type_DNA-bd_sf"/>
</dbReference>
<feature type="region of interest" description="Disordered" evidence="6">
    <location>
        <begin position="1"/>
        <end position="21"/>
    </location>
</feature>
<keyword evidence="2" id="KW-0238">DNA-binding</keyword>
<dbReference type="PANTHER" id="PTHR47785:SF4">
    <property type="entry name" value="ZN(II)2CYS6 TRANSCRIPTION FACTOR (EUROFUNG)"/>
    <property type="match status" value="1"/>
</dbReference>
<dbReference type="AlphaFoldDB" id="A0AAD6EIV5"/>
<keyword evidence="5" id="KW-0175">Coiled coil</keyword>
<evidence type="ECO:0000313" key="9">
    <source>
        <dbReference type="Proteomes" id="UP001213799"/>
    </source>
</evidence>
<comment type="caution">
    <text evidence="8">The sequence shown here is derived from an EMBL/GenBank/DDBJ whole genome shotgun (WGS) entry which is preliminary data.</text>
</comment>
<dbReference type="Gene3D" id="4.10.240.10">
    <property type="entry name" value="Zn(2)-C6 fungal-type DNA-binding domain"/>
    <property type="match status" value="1"/>
</dbReference>
<dbReference type="EMBL" id="JAQJAE010000001">
    <property type="protein sequence ID" value="KAJ5617425.1"/>
    <property type="molecule type" value="Genomic_DNA"/>
</dbReference>
<evidence type="ECO:0000256" key="6">
    <source>
        <dbReference type="SAM" id="MobiDB-lite"/>
    </source>
</evidence>
<feature type="coiled-coil region" evidence="5">
    <location>
        <begin position="257"/>
        <end position="284"/>
    </location>
</feature>
<keyword evidence="3" id="KW-0804">Transcription</keyword>
<feature type="compositionally biased region" description="Pro residues" evidence="6">
    <location>
        <begin position="311"/>
        <end position="321"/>
    </location>
</feature>
<dbReference type="PANTHER" id="PTHR47785">
    <property type="entry name" value="ZN(II)2CYS6 TRANSCRIPTION FACTOR (EUROFUNG)-RELATED-RELATED"/>
    <property type="match status" value="1"/>
</dbReference>
<evidence type="ECO:0000313" key="8">
    <source>
        <dbReference type="EMBL" id="KAJ5617425.1"/>
    </source>
</evidence>
<feature type="region of interest" description="Disordered" evidence="6">
    <location>
        <begin position="433"/>
        <end position="458"/>
    </location>
</feature>
<name>A0AAD6EIV5_9EURO</name>